<dbReference type="EC" id="2.5.1.21" evidence="1"/>
<protein>
    <submittedName>
        <fullName evidence="1">Squalene synthase HpnC</fullName>
        <ecNumber evidence="1">2.5.1.21</ecNumber>
    </submittedName>
</protein>
<proteinExistence type="predicted"/>
<dbReference type="Pfam" id="PF00494">
    <property type="entry name" value="SQS_PSY"/>
    <property type="match status" value="1"/>
</dbReference>
<dbReference type="PANTHER" id="PTHR31480">
    <property type="entry name" value="BIFUNCTIONAL LYCOPENE CYCLASE/PHYTOENE SYNTHASE"/>
    <property type="match status" value="1"/>
</dbReference>
<keyword evidence="1" id="KW-0808">Transferase</keyword>
<dbReference type="SFLD" id="SFLDG01212">
    <property type="entry name" value="Phytoene_synthase_like"/>
    <property type="match status" value="1"/>
</dbReference>
<comment type="caution">
    <text evidence="1">The sequence shown here is derived from an EMBL/GenBank/DDBJ whole genome shotgun (WGS) entry which is preliminary data.</text>
</comment>
<reference evidence="1" key="1">
    <citation type="submission" date="2020-12" db="EMBL/GenBank/DDBJ databases">
        <title>The genome sequence of Inhella sp. 1Y17.</title>
        <authorList>
            <person name="Liu Y."/>
        </authorList>
    </citation>
    <scope>NUCLEOTIDE SEQUENCE</scope>
    <source>
        <strain evidence="1">1Y17</strain>
    </source>
</reference>
<keyword evidence="2" id="KW-1185">Reference proteome</keyword>
<dbReference type="SFLD" id="SFLDS00005">
    <property type="entry name" value="Isoprenoid_Synthase_Type_I"/>
    <property type="match status" value="1"/>
</dbReference>
<dbReference type="GO" id="GO:0051996">
    <property type="term" value="F:squalene synthase [NAD(P)H] activity"/>
    <property type="evidence" value="ECO:0007669"/>
    <property type="project" value="UniProtKB-EC"/>
</dbReference>
<dbReference type="SUPFAM" id="SSF48576">
    <property type="entry name" value="Terpenoid synthases"/>
    <property type="match status" value="1"/>
</dbReference>
<evidence type="ECO:0000313" key="2">
    <source>
        <dbReference type="Proteomes" id="UP000613266"/>
    </source>
</evidence>
<evidence type="ECO:0000313" key="1">
    <source>
        <dbReference type="EMBL" id="MBH9577819.1"/>
    </source>
</evidence>
<accession>A0A931NI80</accession>
<dbReference type="InterPro" id="IPR002060">
    <property type="entry name" value="Squ/phyt_synthse"/>
</dbReference>
<dbReference type="AlphaFoldDB" id="A0A931NI80"/>
<sequence length="287" mass="32008">MRAVPLSALPSAQRHQQENFPVASWLCPPALRPPILAIYRFARYADDLADEGNTSVAERQQAIAELRSQLRAIKEGQPCEPALRPVLDPLAQALRDHQLPLPLLEALLDAFHQDTWVQRYANRAELLHYCERSANPVGRLLLHLFGIQDAAALRASDAICTALQLINFWQDLSLDRLKGRVYLPADRLAAAGSSVGQVLDGHDSPSLRLCVAGELDWACALMCEGASLPFRVPGRMGWELRLVVQGGLRVAEKIRTMNHATLLHRPRLRAWDAPLLLWRAARMDPRA</sequence>
<dbReference type="GO" id="GO:0004311">
    <property type="term" value="F:geranylgeranyl diphosphate synthase activity"/>
    <property type="evidence" value="ECO:0007669"/>
    <property type="project" value="InterPro"/>
</dbReference>
<dbReference type="Proteomes" id="UP000613266">
    <property type="component" value="Unassembled WGS sequence"/>
</dbReference>
<dbReference type="EMBL" id="JAEDAK010000008">
    <property type="protein sequence ID" value="MBH9577819.1"/>
    <property type="molecule type" value="Genomic_DNA"/>
</dbReference>
<dbReference type="SFLD" id="SFLDG01018">
    <property type="entry name" value="Squalene/Phytoene_Synthase_Lik"/>
    <property type="match status" value="1"/>
</dbReference>
<gene>
    <name evidence="1" type="primary">hpnC</name>
    <name evidence="1" type="ORF">I7X39_13020</name>
</gene>
<dbReference type="InterPro" id="IPR017827">
    <property type="entry name" value="HSQ_synthase_HpnC"/>
</dbReference>
<dbReference type="InterPro" id="IPR008949">
    <property type="entry name" value="Isoprenoid_synthase_dom_sf"/>
</dbReference>
<dbReference type="NCBIfam" id="TIGR03464">
    <property type="entry name" value="HpnC"/>
    <property type="match status" value="1"/>
</dbReference>
<dbReference type="InterPro" id="IPR044843">
    <property type="entry name" value="Trans_IPPS_bact-type"/>
</dbReference>
<dbReference type="RefSeq" id="WP_198111590.1">
    <property type="nucleotide sequence ID" value="NZ_JAEDAK010000008.1"/>
</dbReference>
<name>A0A931NI80_9BURK</name>
<dbReference type="Gene3D" id="1.10.600.10">
    <property type="entry name" value="Farnesyl Diphosphate Synthase"/>
    <property type="match status" value="1"/>
</dbReference>
<organism evidence="1 2">
    <name type="scientific">Inhella proteolytica</name>
    <dbReference type="NCBI Taxonomy" id="2795029"/>
    <lineage>
        <taxon>Bacteria</taxon>
        <taxon>Pseudomonadati</taxon>
        <taxon>Pseudomonadota</taxon>
        <taxon>Betaproteobacteria</taxon>
        <taxon>Burkholderiales</taxon>
        <taxon>Sphaerotilaceae</taxon>
        <taxon>Inhella</taxon>
    </lineage>
</organism>